<organism evidence="1 2">
    <name type="scientific">Septoria linicola</name>
    <dbReference type="NCBI Taxonomy" id="215465"/>
    <lineage>
        <taxon>Eukaryota</taxon>
        <taxon>Fungi</taxon>
        <taxon>Dikarya</taxon>
        <taxon>Ascomycota</taxon>
        <taxon>Pezizomycotina</taxon>
        <taxon>Dothideomycetes</taxon>
        <taxon>Dothideomycetidae</taxon>
        <taxon>Mycosphaerellales</taxon>
        <taxon>Mycosphaerellaceae</taxon>
        <taxon>Septoria</taxon>
    </lineage>
</organism>
<dbReference type="EMBL" id="CP099427">
    <property type="protein sequence ID" value="USW57780.1"/>
    <property type="molecule type" value="Genomic_DNA"/>
</dbReference>
<accession>A0A9Q9EP64</accession>
<evidence type="ECO:0000313" key="1">
    <source>
        <dbReference type="EMBL" id="USW57780.1"/>
    </source>
</evidence>
<proteinExistence type="predicted"/>
<gene>
    <name evidence="1" type="ORF">Slin15195_G110990</name>
</gene>
<name>A0A9Q9EP64_9PEZI</name>
<keyword evidence="2" id="KW-1185">Reference proteome</keyword>
<reference evidence="1" key="1">
    <citation type="submission" date="2022-06" db="EMBL/GenBank/DDBJ databases">
        <title>Complete genome sequences of two strains of the flax pathogen Septoria linicola.</title>
        <authorList>
            <person name="Lapalu N."/>
            <person name="Simon A."/>
            <person name="Demenou B."/>
            <person name="Paumier D."/>
            <person name="Guillot M.-P."/>
            <person name="Gout L."/>
            <person name="Valade R."/>
        </authorList>
    </citation>
    <scope>NUCLEOTIDE SEQUENCE</scope>
    <source>
        <strain evidence="1">SE15195</strain>
    </source>
</reference>
<protein>
    <recommendedName>
        <fullName evidence="3">MYND-type zinc finger protein samB</fullName>
    </recommendedName>
</protein>
<sequence>MSSFTPCICRNVKTYDLVLITLPSHASPSGHTHLLYRVQLITVQHNIEFCNEVHATLLLRNAWDDILDFGVLAETPHLGETIDLSDIIRHIGNGNVTLRPTMSHLSHIARPDRRSCRFCENGTVPVDPSNPTHTPRSAITQNGRPILTICRHCMGQEFFTGHERRIAGLNHAYLHPHVTRGPYRLHLNFIDARRIALGYGALPQYTHIDTLQNGVQWPPDVLPLPPPPPPPLPESTIVYACYLKAKGCQKAHWKSHKKECSRLASIRDTPASSGRSSSAPFTAIFKGNFLHDRPEGETYKLLVDILRMRQEDMYTHEGDTMPGTIYNGSSSSETAFRLMLRRAKQINDFLPAWWSDEKEEACVSTHREDLTAAQEKSDIQETWNDPTMPMKLRFLGEKIWGSTPGARGASTGRSMLEFQMSLEGGNSNMATSHLDLGSMFSRRG</sequence>
<dbReference type="Proteomes" id="UP001056384">
    <property type="component" value="Chromosome 10"/>
</dbReference>
<evidence type="ECO:0008006" key="3">
    <source>
        <dbReference type="Google" id="ProtNLM"/>
    </source>
</evidence>
<evidence type="ECO:0000313" key="2">
    <source>
        <dbReference type="Proteomes" id="UP001056384"/>
    </source>
</evidence>
<dbReference type="AlphaFoldDB" id="A0A9Q9EP64"/>